<evidence type="ECO:0000259" key="2">
    <source>
        <dbReference type="PROSITE" id="PS50980"/>
    </source>
</evidence>
<keyword evidence="5" id="KW-1185">Reference proteome</keyword>
<evidence type="ECO:0000313" key="4">
    <source>
        <dbReference type="EMBL" id="GJM61962.1"/>
    </source>
</evidence>
<feature type="domain" description="CoA carboxyltransferase C-terminal" evidence="3">
    <location>
        <begin position="276"/>
        <end position="518"/>
    </location>
</feature>
<feature type="compositionally biased region" description="Basic and acidic residues" evidence="1">
    <location>
        <begin position="270"/>
        <end position="285"/>
    </location>
</feature>
<gene>
    <name evidence="4" type="ORF">PEDI_25140</name>
</gene>
<dbReference type="Pfam" id="PF01039">
    <property type="entry name" value="Carboxyl_trans"/>
    <property type="match status" value="1"/>
</dbReference>
<feature type="region of interest" description="Disordered" evidence="1">
    <location>
        <begin position="264"/>
        <end position="289"/>
    </location>
</feature>
<evidence type="ECO:0000256" key="1">
    <source>
        <dbReference type="SAM" id="MobiDB-lite"/>
    </source>
</evidence>
<dbReference type="EMBL" id="BQKE01000001">
    <property type="protein sequence ID" value="GJM61962.1"/>
    <property type="molecule type" value="Genomic_DNA"/>
</dbReference>
<name>A0AAN5AKM2_9BACT</name>
<proteinExistence type="predicted"/>
<dbReference type="InterPro" id="IPR045190">
    <property type="entry name" value="MCCB/AccD1-like"/>
</dbReference>
<dbReference type="RefSeq" id="WP_338237382.1">
    <property type="nucleotide sequence ID" value="NZ_BQKE01000001.1"/>
</dbReference>
<dbReference type="PANTHER" id="PTHR22855">
    <property type="entry name" value="ACETYL, PROPIONYL, PYRUVATE, AND GLUTACONYL CARBOXYLASE-RELATED"/>
    <property type="match status" value="1"/>
</dbReference>
<feature type="domain" description="CoA carboxyltransferase N-terminal" evidence="2">
    <location>
        <begin position="22"/>
        <end position="274"/>
    </location>
</feature>
<dbReference type="FunFam" id="3.90.226.10:FF:000004">
    <property type="entry name" value="Methylcrotonoyl-CoA carboxylase beta chain"/>
    <property type="match status" value="1"/>
</dbReference>
<protein>
    <submittedName>
        <fullName evidence="4">Acetyl-CoA carboxylase carboxyltransferase subunit</fullName>
    </submittedName>
</protein>
<evidence type="ECO:0000259" key="3">
    <source>
        <dbReference type="PROSITE" id="PS50989"/>
    </source>
</evidence>
<dbReference type="GO" id="GO:0016874">
    <property type="term" value="F:ligase activity"/>
    <property type="evidence" value="ECO:0007669"/>
    <property type="project" value="InterPro"/>
</dbReference>
<dbReference type="SUPFAM" id="SSF52096">
    <property type="entry name" value="ClpP/crotonase"/>
    <property type="match status" value="2"/>
</dbReference>
<evidence type="ECO:0000313" key="5">
    <source>
        <dbReference type="Proteomes" id="UP001310022"/>
    </source>
</evidence>
<dbReference type="FunFam" id="3.90.226.10:FF:000030">
    <property type="entry name" value="Acetyl-CoA carboxylase carboxyltransferase subunit"/>
    <property type="match status" value="1"/>
</dbReference>
<dbReference type="InterPro" id="IPR011762">
    <property type="entry name" value="COA_CT_N"/>
</dbReference>
<dbReference type="PANTHER" id="PTHR22855:SF46">
    <property type="entry name" value="METHYLCROTONOYL-COA CARBOXYLASE"/>
    <property type="match status" value="1"/>
</dbReference>
<comment type="caution">
    <text evidence="4">The sequence shown here is derived from an EMBL/GenBank/DDBJ whole genome shotgun (WGS) entry which is preliminary data.</text>
</comment>
<dbReference type="Proteomes" id="UP001310022">
    <property type="component" value="Unassembled WGS sequence"/>
</dbReference>
<dbReference type="InterPro" id="IPR029045">
    <property type="entry name" value="ClpP/crotonase-like_dom_sf"/>
</dbReference>
<dbReference type="PROSITE" id="PS50989">
    <property type="entry name" value="COA_CT_CTER"/>
    <property type="match status" value="1"/>
</dbReference>
<reference evidence="4 5" key="1">
    <citation type="submission" date="2021-12" db="EMBL/GenBank/DDBJ databases">
        <title>Genome sequencing of bacteria with rrn-lacking chromosome and rrn-plasmid.</title>
        <authorList>
            <person name="Anda M."/>
            <person name="Iwasaki W."/>
        </authorList>
    </citation>
    <scope>NUCLEOTIDE SEQUENCE [LARGE SCALE GENOMIC DNA]</scope>
    <source>
        <strain evidence="4 5">NBRC 15940</strain>
    </source>
</reference>
<dbReference type="InterPro" id="IPR034733">
    <property type="entry name" value="AcCoA_carboxyl_beta"/>
</dbReference>
<dbReference type="PROSITE" id="PS50980">
    <property type="entry name" value="COA_CT_NTER"/>
    <property type="match status" value="1"/>
</dbReference>
<dbReference type="Gene3D" id="3.90.226.10">
    <property type="entry name" value="2-enoyl-CoA Hydratase, Chain A, domain 1"/>
    <property type="match status" value="2"/>
</dbReference>
<dbReference type="InterPro" id="IPR011763">
    <property type="entry name" value="COA_CT_C"/>
</dbReference>
<dbReference type="AlphaFoldDB" id="A0AAN5AKM2"/>
<accession>A0AAN5AKM2</accession>
<sequence length="527" mass="58024">MQTIDSYIIKSSAQFQSNQEHMASLLNQLEKHLAEARYEGPEKHIQKAREKDKFLSRERIELLLDRDSPFLELLPLAGIGRDGFGPCGTLVAGIGLVSGKICLIASNIGTKKGGAIDHATVQKHQRIAEIAWENHLPVINLVESAGVNLPEQENIFNNAGTMFREITRRSKLGVPTISIVFGSSTAGGAYIPGMSDYAIFVKDRAQVFLAGPPLVKMATNEDAKAEELGGAHMHSKTSGVSDYLAEDELDGIRKAREIMEFYQPESPQAADREVKPPQHDPEEIHGIVPPDIKQPFDAREIIARVVDDSAFSEFKPDFGSTLVTGYAHINGFKVGIIANNGVLFSDAANKGAHFIQLCNMHRIPLIFFQNITGFMVGKKYEQEGIIKHGAKLINAVANSEVPAITIMTGASYGAGNYAMMGRMYKPRFLFTWPNAKISVMGGEQLAGVMDIIRRAGGKTVDEEQLAADKKALIEDIDYKSTPYYSSGHLWDDGVIRPSDTRTYLSICLEVIHLQQIDSSRNFGVFRM</sequence>
<organism evidence="4 5">
    <name type="scientific">Persicobacter diffluens</name>
    <dbReference type="NCBI Taxonomy" id="981"/>
    <lineage>
        <taxon>Bacteria</taxon>
        <taxon>Pseudomonadati</taxon>
        <taxon>Bacteroidota</taxon>
        <taxon>Cytophagia</taxon>
        <taxon>Cytophagales</taxon>
        <taxon>Persicobacteraceae</taxon>
        <taxon>Persicobacter</taxon>
    </lineage>
</organism>